<name>A0A0R1RF80_9LACO</name>
<proteinExistence type="predicted"/>
<keyword evidence="1" id="KW-0472">Membrane</keyword>
<evidence type="ECO:0000313" key="2">
    <source>
        <dbReference type="EMBL" id="KRL55388.1"/>
    </source>
</evidence>
<protein>
    <submittedName>
        <fullName evidence="2">Uncharacterized protein</fullName>
    </submittedName>
</protein>
<accession>A0A0R1RF80</accession>
<keyword evidence="1" id="KW-1133">Transmembrane helix</keyword>
<comment type="caution">
    <text evidence="2">The sequence shown here is derived from an EMBL/GenBank/DDBJ whole genome shotgun (WGS) entry which is preliminary data.</text>
</comment>
<keyword evidence="3" id="KW-1185">Reference proteome</keyword>
<feature type="transmembrane region" description="Helical" evidence="1">
    <location>
        <begin position="14"/>
        <end position="33"/>
    </location>
</feature>
<dbReference type="PATRIC" id="fig|1423778.4.peg.1017"/>
<gene>
    <name evidence="2" type="ORF">FC70_GL000984</name>
</gene>
<evidence type="ECO:0000313" key="3">
    <source>
        <dbReference type="Proteomes" id="UP000051697"/>
    </source>
</evidence>
<organism evidence="2 3">
    <name type="scientific">Paucilactobacillus oligofermentans DSM 15707 = LMG 22743</name>
    <dbReference type="NCBI Taxonomy" id="1423778"/>
    <lineage>
        <taxon>Bacteria</taxon>
        <taxon>Bacillati</taxon>
        <taxon>Bacillota</taxon>
        <taxon>Bacilli</taxon>
        <taxon>Lactobacillales</taxon>
        <taxon>Lactobacillaceae</taxon>
        <taxon>Paucilactobacillus</taxon>
    </lineage>
</organism>
<evidence type="ECO:0000256" key="1">
    <source>
        <dbReference type="SAM" id="Phobius"/>
    </source>
</evidence>
<reference evidence="2 3" key="1">
    <citation type="journal article" date="2015" name="Genome Announc.">
        <title>Expanding the biotechnology potential of lactobacilli through comparative genomics of 213 strains and associated genera.</title>
        <authorList>
            <person name="Sun Z."/>
            <person name="Harris H.M."/>
            <person name="McCann A."/>
            <person name="Guo C."/>
            <person name="Argimon S."/>
            <person name="Zhang W."/>
            <person name="Yang X."/>
            <person name="Jeffery I.B."/>
            <person name="Cooney J.C."/>
            <person name="Kagawa T.F."/>
            <person name="Liu W."/>
            <person name="Song Y."/>
            <person name="Salvetti E."/>
            <person name="Wrobel A."/>
            <person name="Rasinkangas P."/>
            <person name="Parkhill J."/>
            <person name="Rea M.C."/>
            <person name="O'Sullivan O."/>
            <person name="Ritari J."/>
            <person name="Douillard F.P."/>
            <person name="Paul Ross R."/>
            <person name="Yang R."/>
            <person name="Briner A.E."/>
            <person name="Felis G.E."/>
            <person name="de Vos W.M."/>
            <person name="Barrangou R."/>
            <person name="Klaenhammer T.R."/>
            <person name="Caufield P.W."/>
            <person name="Cui Y."/>
            <person name="Zhang H."/>
            <person name="O'Toole P.W."/>
        </authorList>
    </citation>
    <scope>NUCLEOTIDE SEQUENCE [LARGE SCALE GENOMIC DNA]</scope>
    <source>
        <strain evidence="2 3">DSM 15707</strain>
    </source>
</reference>
<dbReference type="STRING" id="1423778.FC70_GL000984"/>
<dbReference type="AlphaFoldDB" id="A0A0R1RF80"/>
<feature type="transmembrane region" description="Helical" evidence="1">
    <location>
        <begin position="72"/>
        <end position="93"/>
    </location>
</feature>
<dbReference type="Proteomes" id="UP000051697">
    <property type="component" value="Unassembled WGS sequence"/>
</dbReference>
<keyword evidence="1" id="KW-0812">Transmembrane</keyword>
<dbReference type="EMBL" id="AZFE01000031">
    <property type="protein sequence ID" value="KRL55388.1"/>
    <property type="molecule type" value="Genomic_DNA"/>
</dbReference>
<feature type="transmembrane region" description="Helical" evidence="1">
    <location>
        <begin position="40"/>
        <end position="60"/>
    </location>
</feature>
<sequence length="107" mass="11933">MDLYNGTKIFSADVMPNFGIILAFYLICIICSYKEMRFSAYLTIFMLIVYSFTFGGVMIMTASSHMSIFTKIIMDVLSLAGLALNVLCFIAAGKQRATYVNPKLKGK</sequence>